<accession>A0A6F9JD79</accession>
<gene>
    <name evidence="1" type="ORF">GPS25_08650</name>
</gene>
<proteinExistence type="predicted"/>
<protein>
    <submittedName>
        <fullName evidence="1">Uncharacterized protein</fullName>
    </submittedName>
</protein>
<comment type="caution">
    <text evidence="1">The sequence shown here is derived from an EMBL/GenBank/DDBJ whole genome shotgun (WGS) entry which is preliminary data.</text>
</comment>
<evidence type="ECO:0000313" key="1">
    <source>
        <dbReference type="EMBL" id="EDO9682746.1"/>
    </source>
</evidence>
<sequence length="82" mass="9700">MKLDNAIKLLSQYGEVKINDIGATIEINNKTYGARTNCGEKDVMYLFIEYDLDMYNRFFYTYHTLKHFKDCIDRDIAKFIKG</sequence>
<reference evidence="1" key="1">
    <citation type="submission" date="2019-12" db="EMBL/GenBank/DDBJ databases">
        <authorList>
            <consortium name="PulseNet: The National Subtyping Network for Foodborne Disease Surveillance"/>
            <person name="Tarr C.L."/>
            <person name="Trees E."/>
            <person name="Katz L.S."/>
            <person name="Carleton-Romer H.A."/>
            <person name="Stroika S."/>
            <person name="Kucerova Z."/>
            <person name="Roache K.F."/>
            <person name="Sabol A.L."/>
            <person name="Besser J."/>
            <person name="Gerner-Smidt P."/>
        </authorList>
    </citation>
    <scope>NUCLEOTIDE SEQUENCE</scope>
    <source>
        <strain evidence="1">PNUSAC014016</strain>
    </source>
</reference>
<dbReference type="AlphaFoldDB" id="A0A6F9JD79"/>
<name>A0A6F9JD79_CAMFE</name>
<organism evidence="1">
    <name type="scientific">Campylobacter fetus</name>
    <dbReference type="NCBI Taxonomy" id="196"/>
    <lineage>
        <taxon>Bacteria</taxon>
        <taxon>Pseudomonadati</taxon>
        <taxon>Campylobacterota</taxon>
        <taxon>Epsilonproteobacteria</taxon>
        <taxon>Campylobacterales</taxon>
        <taxon>Campylobacteraceae</taxon>
        <taxon>Campylobacter</taxon>
    </lineage>
</organism>
<dbReference type="EMBL" id="AANITE010000012">
    <property type="protein sequence ID" value="EDO9682746.1"/>
    <property type="molecule type" value="Genomic_DNA"/>
</dbReference>